<dbReference type="Proteomes" id="UP000478148">
    <property type="component" value="Unassembled WGS sequence"/>
</dbReference>
<feature type="transmembrane region" description="Helical" evidence="7">
    <location>
        <begin position="473"/>
        <end position="493"/>
    </location>
</feature>
<feature type="transmembrane region" description="Helical" evidence="7">
    <location>
        <begin position="298"/>
        <end position="320"/>
    </location>
</feature>
<gene>
    <name evidence="9" type="ORF">ENC19_26970</name>
</gene>
<dbReference type="GO" id="GO:0022857">
    <property type="term" value="F:transmembrane transporter activity"/>
    <property type="evidence" value="ECO:0007669"/>
    <property type="project" value="TreeGrafter"/>
</dbReference>
<dbReference type="RefSeq" id="WP_164449868.1">
    <property type="nucleotide sequence ID" value="NZ_SAIY01000012.1"/>
</dbReference>
<feature type="transmembrane region" description="Helical" evidence="7">
    <location>
        <begin position="985"/>
        <end position="1011"/>
    </location>
</feature>
<evidence type="ECO:0000256" key="5">
    <source>
        <dbReference type="ARBA" id="ARBA00023136"/>
    </source>
</evidence>
<dbReference type="InterPro" id="IPR050250">
    <property type="entry name" value="Macrolide_Exporter_MacB"/>
</dbReference>
<keyword evidence="2" id="KW-1003">Cell membrane</keyword>
<feature type="transmembrane region" description="Helical" evidence="7">
    <location>
        <begin position="432"/>
        <end position="453"/>
    </location>
</feature>
<feature type="transmembrane region" description="Helical" evidence="7">
    <location>
        <begin position="391"/>
        <end position="411"/>
    </location>
</feature>
<evidence type="ECO:0000259" key="8">
    <source>
        <dbReference type="Pfam" id="PF02687"/>
    </source>
</evidence>
<feature type="domain" description="ABC3 transporter permease C-terminal" evidence="8">
    <location>
        <begin position="934"/>
        <end position="1054"/>
    </location>
</feature>
<reference evidence="9 10" key="1">
    <citation type="submission" date="2020-02" db="EMBL/GenBank/DDBJ databases">
        <title>Draft Genome Sequence of Verrucosispora sp. Strain CWR15, Isolated from Gulf of Mexico Sponge.</title>
        <authorList>
            <person name="Kennedy S.J."/>
            <person name="Cella E."/>
            <person name="Azarian T."/>
            <person name="Baker B.J."/>
            <person name="Shaw L.N."/>
        </authorList>
    </citation>
    <scope>NUCLEOTIDE SEQUENCE [LARGE SCALE GENOMIC DNA]</scope>
    <source>
        <strain evidence="9 10">CWR15</strain>
    </source>
</reference>
<dbReference type="Pfam" id="PF02687">
    <property type="entry name" value="FtsX"/>
    <property type="match status" value="2"/>
</dbReference>
<keyword evidence="3 7" id="KW-0812">Transmembrane</keyword>
<keyword evidence="10" id="KW-1185">Reference proteome</keyword>
<feature type="transmembrane region" description="Helical" evidence="7">
    <location>
        <begin position="528"/>
        <end position="545"/>
    </location>
</feature>
<dbReference type="PANTHER" id="PTHR30572:SF4">
    <property type="entry name" value="ABC TRANSPORTER PERMEASE YTRF"/>
    <property type="match status" value="1"/>
</dbReference>
<keyword evidence="4 7" id="KW-1133">Transmembrane helix</keyword>
<proteinExistence type="inferred from homology"/>
<feature type="transmembrane region" description="Helical" evidence="7">
    <location>
        <begin position="1031"/>
        <end position="1053"/>
    </location>
</feature>
<evidence type="ECO:0000256" key="7">
    <source>
        <dbReference type="SAM" id="Phobius"/>
    </source>
</evidence>
<dbReference type="EMBL" id="SAIY01000012">
    <property type="protein sequence ID" value="NGM16012.1"/>
    <property type="molecule type" value="Genomic_DNA"/>
</dbReference>
<keyword evidence="5 7" id="KW-0472">Membrane</keyword>
<name>A0A6M1LCR5_9ACTN</name>
<protein>
    <submittedName>
        <fullName evidence="9">ABC transporter permease</fullName>
    </submittedName>
</protein>
<feature type="transmembrane region" description="Helical" evidence="7">
    <location>
        <begin position="349"/>
        <end position="371"/>
    </location>
</feature>
<evidence type="ECO:0000313" key="9">
    <source>
        <dbReference type="EMBL" id="NGM16012.1"/>
    </source>
</evidence>
<feature type="domain" description="ABC3 transporter permease C-terminal" evidence="8">
    <location>
        <begin position="302"/>
        <end position="401"/>
    </location>
</feature>
<evidence type="ECO:0000256" key="2">
    <source>
        <dbReference type="ARBA" id="ARBA00022475"/>
    </source>
</evidence>
<organism evidence="9 10">
    <name type="scientific">Verrucosispora sioxanthis</name>
    <dbReference type="NCBI Taxonomy" id="2499994"/>
    <lineage>
        <taxon>Bacteria</taxon>
        <taxon>Bacillati</taxon>
        <taxon>Actinomycetota</taxon>
        <taxon>Actinomycetes</taxon>
        <taxon>Micromonosporales</taxon>
        <taxon>Micromonosporaceae</taxon>
        <taxon>Micromonospora</taxon>
    </lineage>
</organism>
<evidence type="ECO:0000256" key="6">
    <source>
        <dbReference type="ARBA" id="ARBA00038076"/>
    </source>
</evidence>
<evidence type="ECO:0000256" key="4">
    <source>
        <dbReference type="ARBA" id="ARBA00022989"/>
    </source>
</evidence>
<comment type="subcellular location">
    <subcellularLocation>
        <location evidence="1">Cell membrane</location>
        <topology evidence="1">Multi-pass membrane protein</topology>
    </subcellularLocation>
</comment>
<comment type="caution">
    <text evidence="9">The sequence shown here is derived from an EMBL/GenBank/DDBJ whole genome shotgun (WGS) entry which is preliminary data.</text>
</comment>
<dbReference type="AlphaFoldDB" id="A0A6M1LCR5"/>
<dbReference type="GO" id="GO:0005886">
    <property type="term" value="C:plasma membrane"/>
    <property type="evidence" value="ECO:0007669"/>
    <property type="project" value="UniProtKB-SubCell"/>
</dbReference>
<comment type="similarity">
    <text evidence="6">Belongs to the ABC-4 integral membrane protein family.</text>
</comment>
<evidence type="ECO:0000256" key="1">
    <source>
        <dbReference type="ARBA" id="ARBA00004651"/>
    </source>
</evidence>
<dbReference type="PANTHER" id="PTHR30572">
    <property type="entry name" value="MEMBRANE COMPONENT OF TRANSPORTER-RELATED"/>
    <property type="match status" value="1"/>
</dbReference>
<evidence type="ECO:0000256" key="3">
    <source>
        <dbReference type="ARBA" id="ARBA00022692"/>
    </source>
</evidence>
<sequence length="1068" mass="109994">MRFALRRARATRGLLLAAAGAALVATVALTGLAAYNRDVVDSGTRNVLAAATAEERSVLVRASAGRTDAALRDLDGALRQRVEADLAGLPARVSAAGYAAGRQLRGDTGEAVADRSGVTYASVMFLDDLPAHARLTSGTWPRTGADPVQTAIGEAAATTLRVGVGDRIPITDGLTGRVTEVVVTGVFSPVDPDAAYWRLAPETSTGSLSQAATYGPMTVSRDDFATHFLANASAGWLVEPDLTGIGPTALDRLADAAARITTSSSAAAGLGDSAVVSGDLVDLVQRLRQATLVGRSALVTPMLLVVVLGGYALLLVAILLTEHRRGETALLRARGAARWQVAGLTAREATLVVLPAVVLAPPLVVELLGLADRLPGLAAVSLRPDRADPTVWLVAGLAAAGCAAAMIGPSLRRGDSYVADLASRSRPNRRGMVQRASLDVLLVGLALLSWYQLSRYSSPLSRSRGGELGVDPLLAAAPTLGVLAGAVLALRLLPPLVRLTERWVDRRPWTAVMLGTWQAGRRPHAGPVLLLALAVAVGTLAWSLAGTAQRSLDDQAAHRVGADLRLTETTGAAPDGRADQLADLPGTRAVLPAWREPVRLGAGAEPATMMAVDAGAADGVLRLRSDLAGGSTGRLLGGLAEARVPAPATVLPTGTRRLTGQLRTRGVVDVGTGGPIRHEVVLSDARGEHRRVVLGSTGWDGQPLRFSVELPAGDGPWRLAGFTTETRGGPRLSLDWRLSDLRASPDTSTGTPVDLGADGPWQVVDRAGTATASTGSGATLSGRYARDMPVSWNAPDTPVQLAVTRPAGTNPVPVVATAAALDALHVDVGAQTRLFLGGAEVDVVMVDRATALPGDVEDAALLVDLPSLRTRLFHEHGIVRSPQEWWVAAQPGAAAQVAGAAAALDGLTVLDRRDVADQLARDPFGVGARGALFVAALAAVLLAAVGVAVDVSATARRRAGELAVLHTLGAGHRLVARSLLAEQSFLAGMGVLVGLAVGVGVAATMAPLVILTPSADRPDPPPLLSVDWVPVLGTGIGLLALALAFSAAVSVSVRRRLTAAHLRAGEAQ</sequence>
<accession>A0A6M1LCR5</accession>
<evidence type="ECO:0000313" key="10">
    <source>
        <dbReference type="Proteomes" id="UP000478148"/>
    </source>
</evidence>
<feature type="transmembrane region" description="Helical" evidence="7">
    <location>
        <begin position="930"/>
        <end position="949"/>
    </location>
</feature>
<dbReference type="InterPro" id="IPR003838">
    <property type="entry name" value="ABC3_permease_C"/>
</dbReference>